<accession>A0AAI8DL61</accession>
<feature type="region of interest" description="Disordered" evidence="1">
    <location>
        <begin position="38"/>
        <end position="73"/>
    </location>
</feature>
<dbReference type="EMBL" id="CP022046">
    <property type="protein sequence ID" value="ASE35543.1"/>
    <property type="molecule type" value="Genomic_DNA"/>
</dbReference>
<keyword evidence="2" id="KW-0812">Transmembrane</keyword>
<protein>
    <submittedName>
        <fullName evidence="3">Uncharacterized protein</fullName>
    </submittedName>
</protein>
<dbReference type="Proteomes" id="UP000197058">
    <property type="component" value="Chromosome"/>
</dbReference>
<dbReference type="AlphaFoldDB" id="A0AAI8DL61"/>
<name>A0AAI8DL61_MAMSC</name>
<gene>
    <name evidence="3" type="ORF">CEP64_13445</name>
</gene>
<feature type="transmembrane region" description="Helical" evidence="2">
    <location>
        <begin position="7"/>
        <end position="28"/>
    </location>
</feature>
<proteinExistence type="predicted"/>
<feature type="compositionally biased region" description="Basic and acidic residues" evidence="1">
    <location>
        <begin position="43"/>
        <end position="58"/>
    </location>
</feature>
<dbReference type="RefSeq" id="WP_058612751.1">
    <property type="nucleotide sequence ID" value="NZ_CP022046.2"/>
</dbReference>
<reference evidence="4" key="1">
    <citation type="submission" date="2017-06" db="EMBL/GenBank/DDBJ databases">
        <title>FDA dAtabase for Regulatory Grade micrObial Sequences (FDA-ARGOS): Supporting development and validation of Infectious Disease Dx tests.</title>
        <authorList>
            <person name="Goldberg B."/>
            <person name="Campos J."/>
            <person name="Tallon L."/>
            <person name="Sadzewicz L."/>
            <person name="Sengamalay N."/>
            <person name="Ott S."/>
            <person name="Godinez A."/>
            <person name="Nagaraj S."/>
            <person name="Vavikolanu K."/>
            <person name="Nadendla S."/>
            <person name="George J."/>
            <person name="Geyer C."/>
            <person name="Sichtig H."/>
        </authorList>
    </citation>
    <scope>NUCLEOTIDE SEQUENCE [LARGE SCALE GENOMIC DNA]</scope>
    <source>
        <strain evidence="4">FDAARGOS_285</strain>
    </source>
</reference>
<evidence type="ECO:0000313" key="4">
    <source>
        <dbReference type="Proteomes" id="UP000197058"/>
    </source>
</evidence>
<dbReference type="KEGG" id="sscu:CEP64_13445"/>
<evidence type="ECO:0000313" key="3">
    <source>
        <dbReference type="EMBL" id="ASE35543.1"/>
    </source>
</evidence>
<evidence type="ECO:0000256" key="1">
    <source>
        <dbReference type="SAM" id="MobiDB-lite"/>
    </source>
</evidence>
<evidence type="ECO:0000256" key="2">
    <source>
        <dbReference type="SAM" id="Phobius"/>
    </source>
</evidence>
<sequence>MKQIFSGMILVLLLLIVGVFGFIAYQFIAGDNRIEFSSNQQTADKEPSSEESNDKESSDDSEEPEGDPPSIDVQTTQFSQDFMNSDVRRGFYGVGIGLSRDAIEKKFGKSDGRIEVGQSHAEKYGNVAVRYNSKDKAEHIYVTPTNVTVEAFKSVHGTPTIENSDGLVYDDNPNNSFSILITTKNGKVTAIENANQIQR</sequence>
<organism evidence="3 4">
    <name type="scientific">Mammaliicoccus sciuri</name>
    <name type="common">Staphylococcus sciuri</name>
    <dbReference type="NCBI Taxonomy" id="1296"/>
    <lineage>
        <taxon>Bacteria</taxon>
        <taxon>Bacillati</taxon>
        <taxon>Bacillota</taxon>
        <taxon>Bacilli</taxon>
        <taxon>Bacillales</taxon>
        <taxon>Staphylococcaceae</taxon>
        <taxon>Mammaliicoccus</taxon>
    </lineage>
</organism>
<keyword evidence="2" id="KW-1133">Transmembrane helix</keyword>
<keyword evidence="2" id="KW-0472">Membrane</keyword>